<evidence type="ECO:0000256" key="1">
    <source>
        <dbReference type="ARBA" id="ARBA00004561"/>
    </source>
</evidence>
<dbReference type="Gene3D" id="2.60.40.1090">
    <property type="entry name" value="Fimbrial-type adhesion domain"/>
    <property type="match status" value="1"/>
</dbReference>
<evidence type="ECO:0000256" key="3">
    <source>
        <dbReference type="ARBA" id="ARBA00022729"/>
    </source>
</evidence>
<dbReference type="NCBIfam" id="NF011741">
    <property type="entry name" value="PRK15194.1"/>
    <property type="match status" value="1"/>
</dbReference>
<evidence type="ECO:0000313" key="8">
    <source>
        <dbReference type="Proteomes" id="UP000427108"/>
    </source>
</evidence>
<evidence type="ECO:0000256" key="2">
    <source>
        <dbReference type="ARBA" id="ARBA00006671"/>
    </source>
</evidence>
<name>A0A6B8MT27_KLEOX</name>
<reference evidence="7 8" key="1">
    <citation type="submission" date="2019-11" db="EMBL/GenBank/DDBJ databases">
        <title>Isolation and Application of One Kind of P-Hydroxybenzoic Acid Degrading Bacterium in Mitigating Cropping Obstacle of Cucumber.</title>
        <authorList>
            <person name="Wu F."/>
            <person name="An Y."/>
        </authorList>
    </citation>
    <scope>NUCLEOTIDE SEQUENCE [LARGE SCALE GENOMIC DNA]</scope>
    <source>
        <strain evidence="7 8">P620</strain>
    </source>
</reference>
<comment type="similarity">
    <text evidence="2">Belongs to the fimbrial protein family.</text>
</comment>
<dbReference type="PANTHER" id="PTHR33420:SF12">
    <property type="entry name" value="FIMBRIN-LIKE PROTEIN FIMI-RELATED"/>
    <property type="match status" value="1"/>
</dbReference>
<feature type="signal peptide" evidence="5">
    <location>
        <begin position="1"/>
        <end position="23"/>
    </location>
</feature>
<dbReference type="AlphaFoldDB" id="A0A6B8MT27"/>
<dbReference type="InterPro" id="IPR036937">
    <property type="entry name" value="Adhesion_dom_fimbrial_sf"/>
</dbReference>
<dbReference type="RefSeq" id="WP_154681944.1">
    <property type="nucleotide sequence ID" value="NZ_CP046115.1"/>
</dbReference>
<dbReference type="InterPro" id="IPR050263">
    <property type="entry name" value="Bact_Fimbrial_Adh_Pro"/>
</dbReference>
<dbReference type="SUPFAM" id="SSF49401">
    <property type="entry name" value="Bacterial adhesins"/>
    <property type="match status" value="1"/>
</dbReference>
<gene>
    <name evidence="7" type="ORF">GJ746_21085</name>
</gene>
<feature type="chain" id="PRO_5025348476" evidence="5">
    <location>
        <begin position="24"/>
        <end position="181"/>
    </location>
</feature>
<dbReference type="EMBL" id="CP046115">
    <property type="protein sequence ID" value="QGN39642.1"/>
    <property type="molecule type" value="Genomic_DNA"/>
</dbReference>
<organism evidence="7 8">
    <name type="scientific">Klebsiella oxytoca</name>
    <dbReference type="NCBI Taxonomy" id="571"/>
    <lineage>
        <taxon>Bacteria</taxon>
        <taxon>Pseudomonadati</taxon>
        <taxon>Pseudomonadota</taxon>
        <taxon>Gammaproteobacteria</taxon>
        <taxon>Enterobacterales</taxon>
        <taxon>Enterobacteriaceae</taxon>
        <taxon>Klebsiella/Raoultella group</taxon>
        <taxon>Klebsiella</taxon>
    </lineage>
</organism>
<dbReference type="InterPro" id="IPR008966">
    <property type="entry name" value="Adhesion_dom_sf"/>
</dbReference>
<evidence type="ECO:0000256" key="5">
    <source>
        <dbReference type="SAM" id="SignalP"/>
    </source>
</evidence>
<dbReference type="GO" id="GO:0043709">
    <property type="term" value="P:cell adhesion involved in single-species biofilm formation"/>
    <property type="evidence" value="ECO:0007669"/>
    <property type="project" value="TreeGrafter"/>
</dbReference>
<keyword evidence="3 5" id="KW-0732">Signal</keyword>
<dbReference type="Pfam" id="PF00419">
    <property type="entry name" value="Fimbrial"/>
    <property type="match status" value="1"/>
</dbReference>
<comment type="subcellular location">
    <subcellularLocation>
        <location evidence="1">Fimbrium</location>
    </subcellularLocation>
</comment>
<evidence type="ECO:0000313" key="7">
    <source>
        <dbReference type="EMBL" id="QGN39642.1"/>
    </source>
</evidence>
<accession>A0A6B8MT27</accession>
<dbReference type="GO" id="GO:0009289">
    <property type="term" value="C:pilus"/>
    <property type="evidence" value="ECO:0007669"/>
    <property type="project" value="UniProtKB-SubCell"/>
</dbReference>
<protein>
    <submittedName>
        <fullName evidence="7">Fimbrial protein</fullName>
    </submittedName>
</protein>
<sequence>MKMKTLAIAAMSVLSLSSVAANAATVSVFGGDVHFQGSVTNGACAVSAATSNQIVNLGQVKAANMATKGDTSNSVGFTIDLLDCDITVASTAAFAFSGVADSSDPNLLALQSSTAGGATNVAVQILDGVGKVMGLNAAKYGTPVALVNGTNKIPFQARYYATGAATAGTADADATFNIQYQ</sequence>
<dbReference type="InterPro" id="IPR000259">
    <property type="entry name" value="Adhesion_dom_fimbrial"/>
</dbReference>
<proteinExistence type="inferred from homology"/>
<dbReference type="OrthoDB" id="8586454at2"/>
<feature type="domain" description="Fimbrial-type adhesion" evidence="6">
    <location>
        <begin position="33"/>
        <end position="181"/>
    </location>
</feature>
<dbReference type="PANTHER" id="PTHR33420">
    <property type="entry name" value="FIMBRIAL SUBUNIT ELFA-RELATED"/>
    <property type="match status" value="1"/>
</dbReference>
<evidence type="ECO:0000259" key="6">
    <source>
        <dbReference type="Pfam" id="PF00419"/>
    </source>
</evidence>
<dbReference type="Proteomes" id="UP000427108">
    <property type="component" value="Chromosome"/>
</dbReference>
<keyword evidence="4" id="KW-0281">Fimbrium</keyword>
<evidence type="ECO:0000256" key="4">
    <source>
        <dbReference type="ARBA" id="ARBA00023263"/>
    </source>
</evidence>